<evidence type="ECO:0000313" key="3">
    <source>
        <dbReference type="EMBL" id="QBA18395.1"/>
    </source>
</evidence>
<dbReference type="InterPro" id="IPR001073">
    <property type="entry name" value="C1q_dom"/>
</dbReference>
<dbReference type="SUPFAM" id="SSF48726">
    <property type="entry name" value="Immunoglobulin"/>
    <property type="match status" value="1"/>
</dbReference>
<name>A0A411DEL5_LITLI</name>
<reference evidence="3" key="1">
    <citation type="journal article" date="2019" name="Dev. Comp. Immunol.">
        <title>Derivatives of the lectin complement pathway in Lophotrochozoa.</title>
        <authorList>
            <person name="Gorbushin A.M."/>
        </authorList>
    </citation>
    <scope>NUCLEOTIDE SEQUENCE</scope>
    <source>
        <tissue evidence="3">Kidney</tissue>
    </source>
</reference>
<dbReference type="InterPro" id="IPR013783">
    <property type="entry name" value="Ig-like_fold"/>
</dbReference>
<dbReference type="Gene3D" id="2.60.120.40">
    <property type="match status" value="1"/>
</dbReference>
<feature type="signal peptide" evidence="1">
    <location>
        <begin position="1"/>
        <end position="23"/>
    </location>
</feature>
<dbReference type="SUPFAM" id="SSF49842">
    <property type="entry name" value="TNF-like"/>
    <property type="match status" value="1"/>
</dbReference>
<protein>
    <submittedName>
        <fullName evidence="3">VIgL family C1q-related protein 3 isoform 1</fullName>
    </submittedName>
</protein>
<feature type="chain" id="PRO_5019416770" evidence="1">
    <location>
        <begin position="24"/>
        <end position="484"/>
    </location>
</feature>
<dbReference type="InterPro" id="IPR008983">
    <property type="entry name" value="Tumour_necrosis_fac-like_dom"/>
</dbReference>
<dbReference type="SMART" id="SM00110">
    <property type="entry name" value="C1Q"/>
    <property type="match status" value="1"/>
</dbReference>
<feature type="domain" description="C1q" evidence="2">
    <location>
        <begin position="350"/>
        <end position="484"/>
    </location>
</feature>
<keyword evidence="1" id="KW-0732">Signal</keyword>
<dbReference type="InterPro" id="IPR036179">
    <property type="entry name" value="Ig-like_dom_sf"/>
</dbReference>
<proteinExistence type="evidence at transcript level"/>
<dbReference type="PROSITE" id="PS50871">
    <property type="entry name" value="C1Q"/>
    <property type="match status" value="1"/>
</dbReference>
<gene>
    <name evidence="3" type="primary">QREP-3.1</name>
</gene>
<organism evidence="3">
    <name type="scientific">Littorina littorea</name>
    <name type="common">Common periwinkle</name>
    <dbReference type="NCBI Taxonomy" id="31216"/>
    <lineage>
        <taxon>Eukaryota</taxon>
        <taxon>Metazoa</taxon>
        <taxon>Spiralia</taxon>
        <taxon>Lophotrochozoa</taxon>
        <taxon>Mollusca</taxon>
        <taxon>Gastropoda</taxon>
        <taxon>Caenogastropoda</taxon>
        <taxon>Littorinimorpha</taxon>
        <taxon>Littorinoidea</taxon>
        <taxon>Littorinidae</taxon>
        <taxon>Littorina</taxon>
    </lineage>
</organism>
<dbReference type="Pfam" id="PF00386">
    <property type="entry name" value="C1q"/>
    <property type="match status" value="1"/>
</dbReference>
<dbReference type="EMBL" id="MK153101">
    <property type="protein sequence ID" value="QBA18395.1"/>
    <property type="molecule type" value="mRNA"/>
</dbReference>
<dbReference type="Gene3D" id="2.60.40.10">
    <property type="entry name" value="Immunoglobulins"/>
    <property type="match status" value="1"/>
</dbReference>
<sequence length="484" mass="54746">MKMTSWLTTFSIVMLSAFGTTWCFEWESLPEPVVYSCVGREVTFPWEFKAGDAEHIRDIRWLFDGIFDSTMMAAVTDGYFLSHAPYSQRVGQLANGGLALSDVKLADAGNYSVEVNVEVEGSLVSHRHSVLLQVGDGLMTQDGTLTASQDPVALWDSSEQQWTIRLTCGRFTFLGQPPVHVIWTTPTMETPASSGYDNGHFYLTLSSPVVGGNYTCHIPHHLLSDVCVTESNYDNPALTARVLVCEVKARMSLLEAEHRTLKADNRELRQQGQVQDDAIRNLTSENTELRQHQQVQDDDIRNLKSENMELRGELQQTLTDTLTHYTNYQLEPIRNEVHSLWNITRELERLHGQRAAQKAELRTPNITVDAPIKMTPLQQTASDYDNTTGIYTVPVSGWYSVAYQLFPRKNVWVYVDLLNNGKRVARAKCDKVEHEKEYSQTCHSSLTLHLQAGDGLWIQSNWAGPYWTAPWDSFLTIVLVTPDQ</sequence>
<accession>A0A411DEL5</accession>
<dbReference type="AlphaFoldDB" id="A0A411DEL5"/>
<evidence type="ECO:0000256" key="1">
    <source>
        <dbReference type="SAM" id="SignalP"/>
    </source>
</evidence>
<evidence type="ECO:0000259" key="2">
    <source>
        <dbReference type="PROSITE" id="PS50871"/>
    </source>
</evidence>